<keyword evidence="3 5" id="KW-1133">Transmembrane helix</keyword>
<accession>A0A845AWV1</accession>
<dbReference type="InterPro" id="IPR007016">
    <property type="entry name" value="O-antigen_ligase-rel_domated"/>
</dbReference>
<feature type="transmembrane region" description="Helical" evidence="5">
    <location>
        <begin position="12"/>
        <end position="30"/>
    </location>
</feature>
<dbReference type="AlphaFoldDB" id="A0A845AWV1"/>
<dbReference type="InterPro" id="IPR051533">
    <property type="entry name" value="WaaL-like"/>
</dbReference>
<evidence type="ECO:0000256" key="1">
    <source>
        <dbReference type="ARBA" id="ARBA00004141"/>
    </source>
</evidence>
<feature type="transmembrane region" description="Helical" evidence="5">
    <location>
        <begin position="123"/>
        <end position="141"/>
    </location>
</feature>
<evidence type="ECO:0000256" key="4">
    <source>
        <dbReference type="ARBA" id="ARBA00023136"/>
    </source>
</evidence>
<dbReference type="OrthoDB" id="7628239at2"/>
<comment type="caution">
    <text evidence="8">The sequence shown here is derived from an EMBL/GenBank/DDBJ whole genome shotgun (WGS) entry which is preliminary data.</text>
</comment>
<comment type="subcellular location">
    <subcellularLocation>
        <location evidence="1">Membrane</location>
        <topology evidence="1">Multi-pass membrane protein</topology>
    </subcellularLocation>
</comment>
<evidence type="ECO:0000313" key="7">
    <source>
        <dbReference type="EMBL" id="MXP30895.1"/>
    </source>
</evidence>
<evidence type="ECO:0000256" key="2">
    <source>
        <dbReference type="ARBA" id="ARBA00022692"/>
    </source>
</evidence>
<reference evidence="8 9" key="1">
    <citation type="submission" date="2019-12" db="EMBL/GenBank/DDBJ databases">
        <title>Genomic-based taxomic classification of the family Erythrobacteraceae.</title>
        <authorList>
            <person name="Xu L."/>
        </authorList>
    </citation>
    <scope>NUCLEOTIDE SEQUENCE [LARGE SCALE GENOMIC DNA]</scope>
    <source>
        <strain evidence="8 9">JCM 16677</strain>
    </source>
</reference>
<dbReference type="Proteomes" id="UP000446786">
    <property type="component" value="Unassembled WGS sequence"/>
</dbReference>
<proteinExistence type="predicted"/>
<keyword evidence="9" id="KW-1185">Reference proteome</keyword>
<name>A0A845AWV1_9SPHN</name>
<dbReference type="EMBL" id="WTYE01000001">
    <property type="protein sequence ID" value="MXP33655.1"/>
    <property type="molecule type" value="Genomic_DNA"/>
</dbReference>
<feature type="transmembrane region" description="Helical" evidence="5">
    <location>
        <begin position="409"/>
        <end position="425"/>
    </location>
</feature>
<feature type="transmembrane region" description="Helical" evidence="5">
    <location>
        <begin position="374"/>
        <end position="397"/>
    </location>
</feature>
<keyword evidence="4 5" id="KW-0472">Membrane</keyword>
<feature type="domain" description="O-antigen ligase-related" evidence="6">
    <location>
        <begin position="238"/>
        <end position="386"/>
    </location>
</feature>
<feature type="transmembrane region" description="Helical" evidence="5">
    <location>
        <begin position="198"/>
        <end position="216"/>
    </location>
</feature>
<evidence type="ECO:0000256" key="5">
    <source>
        <dbReference type="SAM" id="Phobius"/>
    </source>
</evidence>
<feature type="transmembrane region" description="Helical" evidence="5">
    <location>
        <begin position="67"/>
        <end position="86"/>
    </location>
</feature>
<feature type="transmembrane region" description="Helical" evidence="5">
    <location>
        <begin position="148"/>
        <end position="168"/>
    </location>
</feature>
<feature type="transmembrane region" description="Helical" evidence="5">
    <location>
        <begin position="431"/>
        <end position="449"/>
    </location>
</feature>
<dbReference type="GO" id="GO:0016020">
    <property type="term" value="C:membrane"/>
    <property type="evidence" value="ECO:0007669"/>
    <property type="project" value="UniProtKB-SubCell"/>
</dbReference>
<dbReference type="PANTHER" id="PTHR37422:SF13">
    <property type="entry name" value="LIPOPOLYSACCHARIDE BIOSYNTHESIS PROTEIN PA4999-RELATED"/>
    <property type="match status" value="1"/>
</dbReference>
<feature type="transmembrane region" description="Helical" evidence="5">
    <location>
        <begin position="247"/>
        <end position="263"/>
    </location>
</feature>
<keyword evidence="2 5" id="KW-0812">Transmembrane</keyword>
<protein>
    <recommendedName>
        <fullName evidence="6">O-antigen ligase-related domain-containing protein</fullName>
    </recommendedName>
</protein>
<evidence type="ECO:0000313" key="8">
    <source>
        <dbReference type="EMBL" id="MXP33655.1"/>
    </source>
</evidence>
<dbReference type="EMBL" id="WTYE01000001">
    <property type="protein sequence ID" value="MXP30895.1"/>
    <property type="molecule type" value="Genomic_DNA"/>
</dbReference>
<dbReference type="Pfam" id="PF04932">
    <property type="entry name" value="Wzy_C"/>
    <property type="match status" value="1"/>
</dbReference>
<dbReference type="RefSeq" id="WP_160778393.1">
    <property type="nucleotide sequence ID" value="NZ_BAAAZF010000001.1"/>
</dbReference>
<dbReference type="PANTHER" id="PTHR37422">
    <property type="entry name" value="TEICHURONIC ACID BIOSYNTHESIS PROTEIN TUAE"/>
    <property type="match status" value="1"/>
</dbReference>
<evidence type="ECO:0000256" key="3">
    <source>
        <dbReference type="ARBA" id="ARBA00022989"/>
    </source>
</evidence>
<sequence>MLKSKTASQRQLIAFSLAAAFLVAVFAMGGGSRSDISSLVLLRPMAGLLLAYGIVTSLRADFEGLRAIWFIIVASAGLAFIHLIPLPPAIWQSLPGRELIAEIDSTIGLEGVWRPISPVPGEAANALFSLMVPAAFFLLLIRLDHDSLFRLLTLILALGGVSAAFGIIQAAGGDAFYTYRITNPEFSVGLFANRNHQAFLLAMLLPMLGVFAAWPARTVEHARFRSMLAMICALPLVPLIIITGSRMGLVVGVLGILAAVLIYQRVSGRKAGDRNLPAKERRKLMVAGFLAVILLGIVTVVAAQTTTFDRLGSEDGALDNIRFQVWRPILASTWDHFPIGSGIGSFVEVYKVYEPDALLSEKYLNHAHNDWLEVVMVAGLPGLFLLSMLVVVVGTNAIELIRRNDRGKGALLGYLAIALISFLALTSVFDYPLRTPILSCLFAFALVCLRRQKPLARG</sequence>
<feature type="transmembrane region" description="Helical" evidence="5">
    <location>
        <begin position="223"/>
        <end position="241"/>
    </location>
</feature>
<gene>
    <name evidence="7" type="ORF">GRI94_03550</name>
    <name evidence="8" type="ORF">GRI94_17640</name>
</gene>
<feature type="transmembrane region" description="Helical" evidence="5">
    <location>
        <begin position="284"/>
        <end position="303"/>
    </location>
</feature>
<feature type="transmembrane region" description="Helical" evidence="5">
    <location>
        <begin position="36"/>
        <end position="55"/>
    </location>
</feature>
<organism evidence="8 9">
    <name type="scientific">Parerythrobacter jejuensis</name>
    <dbReference type="NCBI Taxonomy" id="795812"/>
    <lineage>
        <taxon>Bacteria</taxon>
        <taxon>Pseudomonadati</taxon>
        <taxon>Pseudomonadota</taxon>
        <taxon>Alphaproteobacteria</taxon>
        <taxon>Sphingomonadales</taxon>
        <taxon>Erythrobacteraceae</taxon>
        <taxon>Parerythrobacter</taxon>
    </lineage>
</organism>
<evidence type="ECO:0000313" key="9">
    <source>
        <dbReference type="Proteomes" id="UP000446786"/>
    </source>
</evidence>
<evidence type="ECO:0000259" key="6">
    <source>
        <dbReference type="Pfam" id="PF04932"/>
    </source>
</evidence>